<evidence type="ECO:0008006" key="3">
    <source>
        <dbReference type="Google" id="ProtNLM"/>
    </source>
</evidence>
<keyword evidence="2" id="KW-1185">Reference proteome</keyword>
<name>A0ABW9X507_9FIRM</name>
<sequence length="462" mass="53937">MDNKIEKDVLKKSFTQIFAYQLDEVNKDARYNAYLVPLRWFVKLYTRRTHKITMGDIAMQMGTDLATFSKMLHHGVTKDNRRITAEHINRICEIIDIPLSSILFLYEYKEDVEKKLWRDDFEKLTNLLRGNFDEILYPAIFYDINSGKKVSKPANTKDSTSSSVSKNSILEPIRGKWYFYFPSSDSEIKNQREKTLKKNPNHVPESPELAELFDLYLPDHIYCGIVNIESKNGEYYAVLKYMTNPSKHRILCYEGSVSSPVDNTSIFCSLTNQRNGDIMYMIMSKPSAEMRLQYLMASVLTLSHHQDEEKHRPCSLRMVLSRRPIEFDSKAYKVMISNLMMNEAVISIDDYGYSQLKEKQKEYDSSALDYFLEKYPTIDSLPRIPKRLTVRDCAYINEKFLDSFEDSFEEIDILYLEALLRRHSTALWYSKTKATKINKVLKKISAKNISFKKKGLSGNQCQ</sequence>
<dbReference type="RefSeq" id="WP_129975070.1">
    <property type="nucleotide sequence ID" value="NZ_JAFIKS010000001.1"/>
</dbReference>
<evidence type="ECO:0000313" key="2">
    <source>
        <dbReference type="Proteomes" id="UP000452293"/>
    </source>
</evidence>
<evidence type="ECO:0000313" key="1">
    <source>
        <dbReference type="EMBL" id="MZL77403.1"/>
    </source>
</evidence>
<protein>
    <recommendedName>
        <fullName evidence="3">HTH cro/C1-type domain-containing protein</fullName>
    </recommendedName>
</protein>
<comment type="caution">
    <text evidence="1">The sequence shown here is derived from an EMBL/GenBank/DDBJ whole genome shotgun (WGS) entry which is preliminary data.</text>
</comment>
<dbReference type="EMBL" id="WWVW01000013">
    <property type="protein sequence ID" value="MZL77403.1"/>
    <property type="molecule type" value="Genomic_DNA"/>
</dbReference>
<proteinExistence type="predicted"/>
<dbReference type="Proteomes" id="UP000452293">
    <property type="component" value="Unassembled WGS sequence"/>
</dbReference>
<organism evidence="1 2">
    <name type="scientific">Blautia massiliensis</name>
    <name type="common">ex Durand et al. 2017</name>
    <dbReference type="NCBI Taxonomy" id="1737424"/>
    <lineage>
        <taxon>Bacteria</taxon>
        <taxon>Bacillati</taxon>
        <taxon>Bacillota</taxon>
        <taxon>Clostridia</taxon>
        <taxon>Lachnospirales</taxon>
        <taxon>Lachnospiraceae</taxon>
        <taxon>Blautia</taxon>
    </lineage>
</organism>
<gene>
    <name evidence="1" type="ORF">GT718_08505</name>
</gene>
<accession>A0ABW9X507</accession>
<reference evidence="1 2" key="1">
    <citation type="journal article" date="2019" name="Nat. Med.">
        <title>A library of human gut bacterial isolates paired with longitudinal multiomics data enables mechanistic microbiome research.</title>
        <authorList>
            <person name="Poyet M."/>
            <person name="Groussin M."/>
            <person name="Gibbons S.M."/>
            <person name="Avila-Pacheco J."/>
            <person name="Jiang X."/>
            <person name="Kearney S.M."/>
            <person name="Perrotta A.R."/>
            <person name="Berdy B."/>
            <person name="Zhao S."/>
            <person name="Lieberman T.D."/>
            <person name="Swanson P.K."/>
            <person name="Smith M."/>
            <person name="Roesemann S."/>
            <person name="Alexander J.E."/>
            <person name="Rich S.A."/>
            <person name="Livny J."/>
            <person name="Vlamakis H."/>
            <person name="Clish C."/>
            <person name="Bullock K."/>
            <person name="Deik A."/>
            <person name="Scott J."/>
            <person name="Pierce K.A."/>
            <person name="Xavier R.J."/>
            <person name="Alm E.J."/>
        </authorList>
    </citation>
    <scope>NUCLEOTIDE SEQUENCE [LARGE SCALE GENOMIC DNA]</scope>
    <source>
        <strain evidence="1 2">BIOML-A1</strain>
    </source>
</reference>